<proteinExistence type="predicted"/>
<name>C4K6S5_HAMD5</name>
<dbReference type="EMBL" id="CP001277">
    <property type="protein sequence ID" value="ACQ68268.1"/>
    <property type="molecule type" value="Genomic_DNA"/>
</dbReference>
<dbReference type="AlphaFoldDB" id="C4K6S5"/>
<dbReference type="STRING" id="572265.HDEF_1659"/>
<evidence type="ECO:0000313" key="2">
    <source>
        <dbReference type="Proteomes" id="UP000002334"/>
    </source>
</evidence>
<protein>
    <submittedName>
        <fullName evidence="1">APSE-2 prophage conserved hypothetical</fullName>
    </submittedName>
</protein>
<dbReference type="HOGENOM" id="CLU_2436732_0_0_6"/>
<dbReference type="KEGG" id="hde:HDEF_1659"/>
<evidence type="ECO:0000313" key="1">
    <source>
        <dbReference type="EMBL" id="ACQ68268.1"/>
    </source>
</evidence>
<gene>
    <name evidence="1" type="primary">P49</name>
    <name evidence="1" type="ordered locus">HDEF_1659</name>
</gene>
<accession>C4K6S5</accession>
<keyword evidence="2" id="KW-1185">Reference proteome</keyword>
<reference evidence="1 2" key="1">
    <citation type="journal article" date="2009" name="Proc. Natl. Acad. Sci. U.S.A.">
        <title>Hamiltonella defensa, genome evolution of protective bacterial endosymbiont from pathogenic ancestors.</title>
        <authorList>
            <person name="Degnan P.H."/>
            <person name="Yu Y."/>
            <person name="Sisneros N."/>
            <person name="Wing R.A."/>
            <person name="Moran N.A."/>
        </authorList>
    </citation>
    <scope>NUCLEOTIDE SEQUENCE [LARGE SCALE GENOMIC DNA]</scope>
    <source>
        <strain evidence="2">5AT</strain>
    </source>
</reference>
<dbReference type="Proteomes" id="UP000002334">
    <property type="component" value="Chromosome"/>
</dbReference>
<sequence length="90" mass="10574">MKLDNPHRYIGETIVLTNPSNNSQYLLNLEQQGYADEETKTLINMIRLLVEENKYLRKENNLLAKSHRGVGGLCRTQTRKRWAKSPQLYR</sequence>
<organism evidence="1 2">
    <name type="scientific">Hamiltonella defensa subsp. Acyrthosiphon pisum (strain 5AT)</name>
    <dbReference type="NCBI Taxonomy" id="572265"/>
    <lineage>
        <taxon>Bacteria</taxon>
        <taxon>Pseudomonadati</taxon>
        <taxon>Pseudomonadota</taxon>
        <taxon>Gammaproteobacteria</taxon>
        <taxon>Enterobacterales</taxon>
        <taxon>Enterobacteriaceae</taxon>
        <taxon>aphid secondary symbionts</taxon>
        <taxon>Candidatus Williamhamiltonella</taxon>
    </lineage>
</organism>